<dbReference type="PANTHER" id="PTHR30615">
    <property type="entry name" value="UNCHARACTERIZED PROTEIN YJBQ-RELATED"/>
    <property type="match status" value="1"/>
</dbReference>
<evidence type="ECO:0000313" key="6">
    <source>
        <dbReference type="Proteomes" id="UP001519309"/>
    </source>
</evidence>
<dbReference type="Proteomes" id="UP000092659">
    <property type="component" value="Chromosome"/>
</dbReference>
<dbReference type="SUPFAM" id="SSF111038">
    <property type="entry name" value="YjbQ-like"/>
    <property type="match status" value="1"/>
</dbReference>
<organism evidence="3 5">
    <name type="scientific">Streptomyces griseochromogenes</name>
    <dbReference type="NCBI Taxonomy" id="68214"/>
    <lineage>
        <taxon>Bacteria</taxon>
        <taxon>Bacillati</taxon>
        <taxon>Actinomycetota</taxon>
        <taxon>Actinomycetes</taxon>
        <taxon>Kitasatosporales</taxon>
        <taxon>Streptomycetaceae</taxon>
        <taxon>Streptomyces</taxon>
    </lineage>
</organism>
<dbReference type="PANTHER" id="PTHR30615:SF8">
    <property type="entry name" value="UPF0047 PROTEIN C4A8.02C"/>
    <property type="match status" value="1"/>
</dbReference>
<dbReference type="OrthoDB" id="9801725at2"/>
<accession>A0A1B1B3S2</accession>
<dbReference type="KEGG" id="sgs:AVL59_31605"/>
<evidence type="ECO:0000256" key="2">
    <source>
        <dbReference type="SAM" id="MobiDB-lite"/>
    </source>
</evidence>
<evidence type="ECO:0000256" key="1">
    <source>
        <dbReference type="ARBA" id="ARBA00005534"/>
    </source>
</evidence>
<dbReference type="Gene3D" id="2.60.120.460">
    <property type="entry name" value="YjbQ-like"/>
    <property type="match status" value="1"/>
</dbReference>
<sequence length="154" mass="16255">MIELKVPSTGLNSHYDITDDVVRLLAEHHAGDGLAGVFAHGSTVGLTVMRYEPGAVQDLLAALDRMAPATPAEGARYLHELTTGDPNGFSHLKSSLLGTSLLVPYADGALGMSATHRVVLFDFDLKPATRRVLIDPPRPASSGNGLPTGKESNE</sequence>
<dbReference type="InterPro" id="IPR035917">
    <property type="entry name" value="YjbQ-like_sf"/>
</dbReference>
<dbReference type="Proteomes" id="UP001519309">
    <property type="component" value="Unassembled WGS sequence"/>
</dbReference>
<feature type="region of interest" description="Disordered" evidence="2">
    <location>
        <begin position="134"/>
        <end position="154"/>
    </location>
</feature>
<reference evidence="4 6" key="2">
    <citation type="submission" date="2021-03" db="EMBL/GenBank/DDBJ databases">
        <title>Genomic Encyclopedia of Type Strains, Phase IV (KMG-IV): sequencing the most valuable type-strain genomes for metagenomic binning, comparative biology and taxonomic classification.</title>
        <authorList>
            <person name="Goeker M."/>
        </authorList>
    </citation>
    <scope>NUCLEOTIDE SEQUENCE [LARGE SCALE GENOMIC DNA]</scope>
    <source>
        <strain evidence="4 6">DSM 40499</strain>
    </source>
</reference>
<evidence type="ECO:0000313" key="5">
    <source>
        <dbReference type="Proteomes" id="UP000092659"/>
    </source>
</evidence>
<comment type="similarity">
    <text evidence="1">Belongs to the UPF0047 family.</text>
</comment>
<dbReference type="AlphaFoldDB" id="A0A1B1B3S2"/>
<name>A0A1B1B3S2_9ACTN</name>
<dbReference type="STRING" id="68214.AVL59_31605"/>
<evidence type="ECO:0000313" key="3">
    <source>
        <dbReference type="EMBL" id="ANP53479.1"/>
    </source>
</evidence>
<dbReference type="Pfam" id="PF01894">
    <property type="entry name" value="YjbQ"/>
    <property type="match status" value="1"/>
</dbReference>
<dbReference type="InterPro" id="IPR001602">
    <property type="entry name" value="UPF0047_YjbQ-like"/>
</dbReference>
<protein>
    <submittedName>
        <fullName evidence="4">Secondary thiamine-phosphate synthase enzyme</fullName>
    </submittedName>
</protein>
<keyword evidence="6" id="KW-1185">Reference proteome</keyword>
<dbReference type="EMBL" id="CP016279">
    <property type="protein sequence ID" value="ANP53479.1"/>
    <property type="molecule type" value="Genomic_DNA"/>
</dbReference>
<dbReference type="RefSeq" id="WP_067311334.1">
    <property type="nucleotide sequence ID" value="NZ_CP016279.1"/>
</dbReference>
<proteinExistence type="inferred from homology"/>
<evidence type="ECO:0000313" key="4">
    <source>
        <dbReference type="EMBL" id="MBP2054695.1"/>
    </source>
</evidence>
<gene>
    <name evidence="3" type="ORF">AVL59_31605</name>
    <name evidence="4" type="ORF">J2Z21_007705</name>
</gene>
<dbReference type="EMBL" id="JAGGLP010000023">
    <property type="protein sequence ID" value="MBP2054695.1"/>
    <property type="molecule type" value="Genomic_DNA"/>
</dbReference>
<reference evidence="3 5" key="1">
    <citation type="submission" date="2016-06" db="EMBL/GenBank/DDBJ databases">
        <title>Complete genome sequence of Streptomyces griseochromogenes ATCC 14511, the Blasticidin S producer.</title>
        <authorList>
            <person name="Wu L."/>
        </authorList>
    </citation>
    <scope>NUCLEOTIDE SEQUENCE [LARGE SCALE GENOMIC DNA]</scope>
    <source>
        <strain evidence="3 5">ATCC 14511</strain>
    </source>
</reference>